<evidence type="ECO:0000256" key="8">
    <source>
        <dbReference type="ARBA" id="ARBA00022807"/>
    </source>
</evidence>
<dbReference type="PANTHER" id="PTHR24006">
    <property type="entry name" value="UBIQUITIN CARBOXYL-TERMINAL HYDROLASE"/>
    <property type="match status" value="1"/>
</dbReference>
<dbReference type="GO" id="GO:0005829">
    <property type="term" value="C:cytosol"/>
    <property type="evidence" value="ECO:0007669"/>
    <property type="project" value="TreeGrafter"/>
</dbReference>
<dbReference type="EMBL" id="JACMRX010000001">
    <property type="protein sequence ID" value="KAF7997165.1"/>
    <property type="molecule type" value="Genomic_DNA"/>
</dbReference>
<comment type="similarity">
    <text evidence="2">Belongs to the peptidase C19 family.</text>
</comment>
<feature type="region of interest" description="Disordered" evidence="9">
    <location>
        <begin position="1067"/>
        <end position="1093"/>
    </location>
</feature>
<feature type="region of interest" description="Disordered" evidence="9">
    <location>
        <begin position="1"/>
        <end position="33"/>
    </location>
</feature>
<dbReference type="CDD" id="cd02659">
    <property type="entry name" value="peptidase_C19C"/>
    <property type="match status" value="1"/>
</dbReference>
<dbReference type="InterPro" id="IPR038765">
    <property type="entry name" value="Papain-like_cys_pep_sf"/>
</dbReference>
<dbReference type="InterPro" id="IPR028889">
    <property type="entry name" value="USP"/>
</dbReference>
<feature type="compositionally biased region" description="Acidic residues" evidence="9">
    <location>
        <begin position="911"/>
        <end position="936"/>
    </location>
</feature>
<dbReference type="SUPFAM" id="SSF48371">
    <property type="entry name" value="ARM repeat"/>
    <property type="match status" value="1"/>
</dbReference>
<dbReference type="Pfam" id="PF00443">
    <property type="entry name" value="UCH"/>
    <property type="match status" value="1"/>
</dbReference>
<evidence type="ECO:0000256" key="9">
    <source>
        <dbReference type="SAM" id="MobiDB-lite"/>
    </source>
</evidence>
<evidence type="ECO:0000256" key="1">
    <source>
        <dbReference type="ARBA" id="ARBA00000707"/>
    </source>
</evidence>
<comment type="catalytic activity">
    <reaction evidence="1">
        <text>Thiol-dependent hydrolysis of ester, thioester, amide, peptide and isopeptide bonds formed by the C-terminal Gly of ubiquitin (a 76-residue protein attached to proteins as an intracellular targeting signal).</text>
        <dbReference type="EC" id="3.4.19.12"/>
    </reaction>
</comment>
<sequence length="2703" mass="307977">MTIATRGQGIGIDPPDIQQSTQASQMQNSQSSQQLTDALSGLQINDNVITNECQNDTSSTAATSSSSTTTTATGTGTITTTKIDDNSQLRSEPDFPHSKLAMLDDKITSSRWVVPVLPDQELECLLEASIELCKKGIDVQSEACQRFFREGLTISFTKILTDDAVNSWKPHIHTCINTNCERLVELCVRKLDEDWFPLLDLLAMVFNPGNKFHAFNAARPSETVPPGSNIPDEELYARPPSDSKYPRGWLVDLINKFGNLDGFVILLSRFQSGRNLTIPIIYALLRPFGLCYELLTVHTIVKYLMPIIEMVPIILDNLTDDELKKEAKNESKNDAISAIIQSMKCLISRVPHQEEMIKNLEILRLKMILRLLQISSFNGKMNALNEVNKVITTVSYYAQRNPSLDDDCERYLTSERMAKWIKDNGVLEIVLRDSLHQPQYVEKLEKILRFIIKERALTLDDLDAVWSAQAGKHEAIVKNIHDLLAKLAWDFSPEQLDHLFECFQMSWKTANKKQREKLLELIRRLAEDDKDGVMAHKVLTLFWNLAHSDEVPTEIMDQALNAHVKILDYSCSQDRDAQKTVWLDKCVDELKSGDKWALPALKQIREICSLYEPNPNMGSNQRSHHVYYRQEVIERLQNQHTVVVLVTNNLTNYMNKVRKLVNDNSDIDGNTFLPDGRYNHVSQVQERLNFLRFLLKDGQLWLCADQAKQIWQCLAEQAVFSTDRDACFKWFSKLMGEEPDLDPAINKDFFINNILQLDPALLTESGIKCYERFFKAVNSKEGKLRLKRRTFLMDDPDLIGTDYLWRVVTNSPEEIANRGIELLKEINTNLGPRLKSSVLAFHETFIAECMDRLRVHYDTFTVLSNESVVVVKEKINVDNDGGIDSVDGVVANDGDDDNDDNNNINNNNNNVDDDDIEIDDDNDDADEDSDDDDDDDISRNIKNEALKICRVMKVLQEYINECDTSFPGERKILPLHRAARGKHMSLIIRFVNPGRNIDDIDIFTHSNDTLISLRRQILRRIKANGSNVKLDLFINGEPLEQSDDRKLLSQIPLRDKTLLSAKLSQINSNLPSSPDSSSDSSTSSPHHQFDGPNVEAESCLPGVVISQRPHYTNFFFQLADLGCTLKHSQLRDCARNLLQLVPPNTQTIKRLQWFFGNYKNDNTTTTTTTTSTSTSNPLCNEKNTNVDTLFFATSPSQVLYNLEVLYALVMPALDPLSDKSFEFQSDFIKSGESSVILDMLSKKKFLQNADETTKRSAYLTVLKLSKLLLTVLGNAVACTLDDIHQSNTDNNQDIDNNNINKRRHEIFKQAMHNVPNQNTEFMLRNVAIKLSQLLPTNILLNGSETDRCRPLFMQAVSSQLPDMTTIRSIIKLAWSASAGNLTNIDISQDALHLMHELNKNEQKILDSADIYVCKEALEVLTLSLILHPKALHILTTDKIWHVFLTDLVLVSTSKSIRITAAEQFLMISTWCNSNVTTFQFTIMVFFNALKTTVIENSKQSHEFFQLLCRLVNCAHISSRQLPSTELFLNRQVSWLKNIRNSVIEYGELQIDDALIEGHLSLTKELLAFLPPSKKYELGSDEKIGSNLIKELVEDFIFPASRLMLQLRSTGELSSTQTSPVCISPQSTSAAFDLLVGLCIGCPPNMKLLVTMLTDMFYSERDEPLTEWDYLPPVGPRPLKGFVGLKNAGATCYMNSVLQQLYMVESIRIGLLAAEGAATDLNEDFSGEERIDGGEHNIETNDNDTNEEKCGADESRKEYNIGILKQVQAIFGHLAYSKLQYYVPRGLWKHFKLQGEPVNLREQQDAVEFFMSLIESLDEALKALGHEQIMGKILGGSYSDQKICKGCPHRYSKEEPFSVMSVDIRNHSNLLDSLEQYVKGELLEGADAYHCDKCNKKVVTVKRLCVKKLPPILAIQLKRFEYDFERVCAIKFNDYFEFPRDLDMEPYTVSGLAKLEGEVIDCDYEEPNKITCTKYQLTGIVVHSGQASGGHYYSYILHRQNDGTAKWYKFDDGDVTECKMEEEEEMKTQCFGGDYMGEVFDQMLKRMNFRRQKRWWNGYMLFYTRLDVEENSLIKSVNELSLYTKLGVMKMPSAIEYSVRKQNIKFMHNRNQFSSEYFQFIRKLVSCNSPHNIGRQNNNDKLTQDAEELSMLSVQLASRFLFYTGFHTKKTLRGTATDWYDILCPHLRNSKSVRSWFAHNVLFNNSHRFCEYLLSCPSTEVRSAFLKILVFLSHFSLQDGPCSPPSLNAPLLLLDPTATLSDHILHAILSLLHREISDHGRHLSHYFSLFHSYGSLGLAEKNQLLKLNVPEKFMLVAIDEGPGPAIKYEYPELTKLHQVVSMLIRCCDVSSKCQSSATSAGVAVLPNPYGDPNCQTDNYLMTIQPQVADILYTRSSYMKKLIEDANITEDTVKLLQYCCWENPHLSRTVLSELLWQIGFAYTHELRQHTDLLLAMLLMEDSWQTHRVHNALKGVPDEREGLFETIQRSKNHYQKRAYQCIKCIVTLFSKCRSAHQLLYQNMDLRRKWIHAVDWLQDELDKRPYSTSAPPYTHAYNNWSPPTQSNESTNGYFLERSNSAKKILERAFELCPEEEEIEDVNEEHYKRTSGNSGNSGGGGGGGGNNSQWGSSTERYVSQQPDVTVTQQMQDEHEQQQQQQMIQQIHQQQQIQQLHQPTTSPVHVHAPHVTRQLPNPCESPQKSNQEP</sequence>
<dbReference type="Pfam" id="PF22900">
    <property type="entry name" value="UCH_UBL1"/>
    <property type="match status" value="1"/>
</dbReference>
<accession>A0A834Y340</accession>
<feature type="region of interest" description="Disordered" evidence="9">
    <location>
        <begin position="1727"/>
        <end position="1746"/>
    </location>
</feature>
<evidence type="ECO:0000256" key="3">
    <source>
        <dbReference type="ARBA" id="ARBA00012759"/>
    </source>
</evidence>
<dbReference type="InterPro" id="IPR016024">
    <property type="entry name" value="ARM-type_fold"/>
</dbReference>
<keyword evidence="8" id="KW-0788">Thiol protease</keyword>
<feature type="compositionally biased region" description="Low complexity" evidence="9">
    <location>
        <begin position="57"/>
        <end position="81"/>
    </location>
</feature>
<feature type="region of interest" description="Disordered" evidence="9">
    <location>
        <begin position="2596"/>
        <end position="2703"/>
    </location>
</feature>
<dbReference type="PROSITE" id="PS00973">
    <property type="entry name" value="USP_2"/>
    <property type="match status" value="1"/>
</dbReference>
<dbReference type="Pfam" id="PF25010">
    <property type="entry name" value="ARM_UBP24_USP9X-Y"/>
    <property type="match status" value="1"/>
</dbReference>
<evidence type="ECO:0000256" key="6">
    <source>
        <dbReference type="ARBA" id="ARBA00022786"/>
    </source>
</evidence>
<keyword evidence="4" id="KW-0597">Phosphoprotein</keyword>
<feature type="compositionally biased region" description="Gly residues" evidence="9">
    <location>
        <begin position="2610"/>
        <end position="2621"/>
    </location>
</feature>
<name>A0A834Y340_APHGI</name>
<evidence type="ECO:0000256" key="5">
    <source>
        <dbReference type="ARBA" id="ARBA00022670"/>
    </source>
</evidence>
<dbReference type="PROSITE" id="PS50235">
    <property type="entry name" value="USP_3"/>
    <property type="match status" value="1"/>
</dbReference>
<keyword evidence="7" id="KW-0378">Hydrolase</keyword>
<dbReference type="InterPro" id="IPR018200">
    <property type="entry name" value="USP_CS"/>
</dbReference>
<gene>
    <name evidence="11" type="ORF">HCN44_005442</name>
</gene>
<keyword evidence="5" id="KW-0645">Protease</keyword>
<dbReference type="PROSITE" id="PS00972">
    <property type="entry name" value="USP_1"/>
    <property type="match status" value="1"/>
</dbReference>
<dbReference type="PANTHER" id="PTHR24006:SF925">
    <property type="entry name" value="UBIQUITINYL HYDROLASE 1"/>
    <property type="match status" value="1"/>
</dbReference>
<dbReference type="InterPro" id="IPR001394">
    <property type="entry name" value="Peptidase_C19_UCH"/>
</dbReference>
<dbReference type="Proteomes" id="UP000639338">
    <property type="component" value="Unassembled WGS sequence"/>
</dbReference>
<protein>
    <recommendedName>
        <fullName evidence="3">ubiquitinyl hydrolase 1</fullName>
        <ecNumber evidence="3">3.4.19.12</ecNumber>
    </recommendedName>
</protein>
<dbReference type="GO" id="GO:0006508">
    <property type="term" value="P:proteolysis"/>
    <property type="evidence" value="ECO:0007669"/>
    <property type="project" value="UniProtKB-KW"/>
</dbReference>
<feature type="compositionally biased region" description="Basic and acidic residues" evidence="9">
    <location>
        <begin position="1727"/>
        <end position="1738"/>
    </location>
</feature>
<dbReference type="Gene3D" id="3.90.70.10">
    <property type="entry name" value="Cysteine proteinases"/>
    <property type="match status" value="1"/>
</dbReference>
<dbReference type="Pfam" id="PF12030">
    <property type="entry name" value="DUF3517"/>
    <property type="match status" value="1"/>
</dbReference>
<evidence type="ECO:0000313" key="11">
    <source>
        <dbReference type="EMBL" id="KAF7997165.1"/>
    </source>
</evidence>
<dbReference type="InterPro" id="IPR055176">
    <property type="entry name" value="UBP24/USP9X/USP9Y_UBL"/>
</dbReference>
<comment type="caution">
    <text evidence="11">The sequence shown here is derived from an EMBL/GenBank/DDBJ whole genome shotgun (WGS) entry which is preliminary data.</text>
</comment>
<dbReference type="InterPro" id="IPR050164">
    <property type="entry name" value="Peptidase_C19"/>
</dbReference>
<dbReference type="GO" id="GO:0016477">
    <property type="term" value="P:cell migration"/>
    <property type="evidence" value="ECO:0007669"/>
    <property type="project" value="TreeGrafter"/>
</dbReference>
<feature type="compositionally biased region" description="Low complexity" evidence="9">
    <location>
        <begin position="18"/>
        <end position="33"/>
    </location>
</feature>
<reference evidence="11 12" key="1">
    <citation type="submission" date="2020-08" db="EMBL/GenBank/DDBJ databases">
        <title>Aphidius gifuensis genome sequencing and assembly.</title>
        <authorList>
            <person name="Du Z."/>
        </authorList>
    </citation>
    <scope>NUCLEOTIDE SEQUENCE [LARGE SCALE GENOMIC DNA]</scope>
    <source>
        <strain evidence="11">YNYX2018</strain>
        <tissue evidence="11">Adults</tissue>
    </source>
</reference>
<feature type="compositionally biased region" description="Low complexity" evidence="9">
    <location>
        <begin position="2652"/>
        <end position="2672"/>
    </location>
</feature>
<keyword evidence="6" id="KW-0833">Ubl conjugation pathway</keyword>
<dbReference type="GO" id="GO:0005634">
    <property type="term" value="C:nucleus"/>
    <property type="evidence" value="ECO:0007669"/>
    <property type="project" value="TreeGrafter"/>
</dbReference>
<evidence type="ECO:0000313" key="12">
    <source>
        <dbReference type="Proteomes" id="UP000639338"/>
    </source>
</evidence>
<feature type="compositionally biased region" description="Low complexity" evidence="9">
    <location>
        <begin position="1071"/>
        <end position="1085"/>
    </location>
</feature>
<evidence type="ECO:0000256" key="7">
    <source>
        <dbReference type="ARBA" id="ARBA00022801"/>
    </source>
</evidence>
<dbReference type="InterPro" id="IPR056850">
    <property type="entry name" value="ARM_UBP34_24_USP9X_Y"/>
</dbReference>
<evidence type="ECO:0000256" key="4">
    <source>
        <dbReference type="ARBA" id="ARBA00022553"/>
    </source>
</evidence>
<dbReference type="GO" id="GO:0016579">
    <property type="term" value="P:protein deubiquitination"/>
    <property type="evidence" value="ECO:0007669"/>
    <property type="project" value="InterPro"/>
</dbReference>
<feature type="compositionally biased region" description="Polar residues" evidence="9">
    <location>
        <begin position="2694"/>
        <end position="2703"/>
    </location>
</feature>
<feature type="compositionally biased region" description="Low complexity" evidence="9">
    <location>
        <begin position="901"/>
        <end position="910"/>
    </location>
</feature>
<feature type="region of interest" description="Disordered" evidence="9">
    <location>
        <begin position="56"/>
        <end position="81"/>
    </location>
</feature>
<keyword evidence="12" id="KW-1185">Reference proteome</keyword>
<dbReference type="SUPFAM" id="SSF54001">
    <property type="entry name" value="Cysteine proteinases"/>
    <property type="match status" value="1"/>
</dbReference>
<proteinExistence type="inferred from homology"/>
<dbReference type="GO" id="GO:0004843">
    <property type="term" value="F:cysteine-type deubiquitinase activity"/>
    <property type="evidence" value="ECO:0007669"/>
    <property type="project" value="UniProtKB-EC"/>
</dbReference>
<organism evidence="11 12">
    <name type="scientific">Aphidius gifuensis</name>
    <name type="common">Parasitoid wasp</name>
    <dbReference type="NCBI Taxonomy" id="684658"/>
    <lineage>
        <taxon>Eukaryota</taxon>
        <taxon>Metazoa</taxon>
        <taxon>Ecdysozoa</taxon>
        <taxon>Arthropoda</taxon>
        <taxon>Hexapoda</taxon>
        <taxon>Insecta</taxon>
        <taxon>Pterygota</taxon>
        <taxon>Neoptera</taxon>
        <taxon>Endopterygota</taxon>
        <taxon>Hymenoptera</taxon>
        <taxon>Apocrita</taxon>
        <taxon>Ichneumonoidea</taxon>
        <taxon>Braconidae</taxon>
        <taxon>Aphidiinae</taxon>
        <taxon>Aphidius</taxon>
    </lineage>
</organism>
<evidence type="ECO:0000259" key="10">
    <source>
        <dbReference type="PROSITE" id="PS50235"/>
    </source>
</evidence>
<evidence type="ECO:0000256" key="2">
    <source>
        <dbReference type="ARBA" id="ARBA00009085"/>
    </source>
</evidence>
<dbReference type="InterPro" id="IPR021905">
    <property type="entry name" value="DUF3517"/>
</dbReference>
<dbReference type="EC" id="3.4.19.12" evidence="3"/>
<feature type="region of interest" description="Disordered" evidence="9">
    <location>
        <begin position="886"/>
        <end position="938"/>
    </location>
</feature>
<dbReference type="OrthoDB" id="289038at2759"/>
<feature type="compositionally biased region" description="Polar residues" evidence="9">
    <location>
        <begin position="2624"/>
        <end position="2642"/>
    </location>
</feature>
<feature type="domain" description="USP" evidence="10">
    <location>
        <begin position="1682"/>
        <end position="2065"/>
    </location>
</feature>